<organism evidence="1 2">
    <name type="scientific">Patellaria atrata CBS 101060</name>
    <dbReference type="NCBI Taxonomy" id="1346257"/>
    <lineage>
        <taxon>Eukaryota</taxon>
        <taxon>Fungi</taxon>
        <taxon>Dikarya</taxon>
        <taxon>Ascomycota</taxon>
        <taxon>Pezizomycotina</taxon>
        <taxon>Dothideomycetes</taxon>
        <taxon>Dothideomycetes incertae sedis</taxon>
        <taxon>Patellariales</taxon>
        <taxon>Patellariaceae</taxon>
        <taxon>Patellaria</taxon>
    </lineage>
</organism>
<gene>
    <name evidence="1" type="ORF">M501DRAFT_1014944</name>
</gene>
<dbReference type="EMBL" id="MU006092">
    <property type="protein sequence ID" value="KAF2840955.1"/>
    <property type="molecule type" value="Genomic_DNA"/>
</dbReference>
<dbReference type="PANTHER" id="PTHR24148:SF64">
    <property type="entry name" value="HETEROKARYON INCOMPATIBILITY DOMAIN-CONTAINING PROTEIN"/>
    <property type="match status" value="1"/>
</dbReference>
<dbReference type="OrthoDB" id="2157530at2759"/>
<reference evidence="1" key="1">
    <citation type="journal article" date="2020" name="Stud. Mycol.">
        <title>101 Dothideomycetes genomes: a test case for predicting lifestyles and emergence of pathogens.</title>
        <authorList>
            <person name="Haridas S."/>
            <person name="Albert R."/>
            <person name="Binder M."/>
            <person name="Bloem J."/>
            <person name="Labutti K."/>
            <person name="Salamov A."/>
            <person name="Andreopoulos B."/>
            <person name="Baker S."/>
            <person name="Barry K."/>
            <person name="Bills G."/>
            <person name="Bluhm B."/>
            <person name="Cannon C."/>
            <person name="Castanera R."/>
            <person name="Culley D."/>
            <person name="Daum C."/>
            <person name="Ezra D."/>
            <person name="Gonzalez J."/>
            <person name="Henrissat B."/>
            <person name="Kuo A."/>
            <person name="Liang C."/>
            <person name="Lipzen A."/>
            <person name="Lutzoni F."/>
            <person name="Magnuson J."/>
            <person name="Mondo S."/>
            <person name="Nolan M."/>
            <person name="Ohm R."/>
            <person name="Pangilinan J."/>
            <person name="Park H.-J."/>
            <person name="Ramirez L."/>
            <person name="Alfaro M."/>
            <person name="Sun H."/>
            <person name="Tritt A."/>
            <person name="Yoshinaga Y."/>
            <person name="Zwiers L.-H."/>
            <person name="Turgeon B."/>
            <person name="Goodwin S."/>
            <person name="Spatafora J."/>
            <person name="Crous P."/>
            <person name="Grigoriev I."/>
        </authorList>
    </citation>
    <scope>NUCLEOTIDE SEQUENCE</scope>
    <source>
        <strain evidence="1">CBS 101060</strain>
    </source>
</reference>
<evidence type="ECO:0000313" key="1">
    <source>
        <dbReference type="EMBL" id="KAF2840955.1"/>
    </source>
</evidence>
<proteinExistence type="predicted"/>
<keyword evidence="2" id="KW-1185">Reference proteome</keyword>
<protein>
    <recommendedName>
        <fullName evidence="3">Heterokaryon incompatibility domain-containing protein</fullName>
    </recommendedName>
</protein>
<dbReference type="InterPro" id="IPR052895">
    <property type="entry name" value="HetReg/Transcr_Mod"/>
</dbReference>
<sequence>MEFNPCLLDLHQLDGLTKDIQAALGWKALADLMTRKWFSRRWIVQELWLVKTAFVHFETIKNEVFAKAVQSRYHRDAAMDIDALGASVLVKATRNLSRKSENGEILVYISTLETLVSALQFFEASDPRDIVYGVLAIASDTGYLRRPNPTVGHSLWPSPLFQITADYGEDVTEVFIDFPRFCIERSGATYDLLSWIGRLEDCPYGKSGDALVGRQNGDSLAGSSLRNCRKIYDVSKGRVADWKFGERGNGHVSGLFDTGGGFRLDPYMLNPGISSKRRKLSGYGTLYDGSLKVRGLTLGTIDSVSARVARGVIHKEALEMVGWYAEHPLDKVPDKLWRTLVADRDPKGDNPPSWYSRVCLFAFKECSSPGGDVSVDLERKDRSKNVHEFMQRVKSVVWNRTFFLAGVDNELYGLALAKAEEEDLVCILLGWSVSVILREHRDYKDPWYDFVGEAYVHGKMDGEAMTETSYQSEGWFTLR</sequence>
<dbReference type="AlphaFoldDB" id="A0A9P4SE74"/>
<comment type="caution">
    <text evidence="1">The sequence shown here is derived from an EMBL/GenBank/DDBJ whole genome shotgun (WGS) entry which is preliminary data.</text>
</comment>
<dbReference type="PANTHER" id="PTHR24148">
    <property type="entry name" value="ANKYRIN REPEAT DOMAIN-CONTAINING PROTEIN 39 HOMOLOG-RELATED"/>
    <property type="match status" value="1"/>
</dbReference>
<name>A0A9P4SE74_9PEZI</name>
<evidence type="ECO:0000313" key="2">
    <source>
        <dbReference type="Proteomes" id="UP000799429"/>
    </source>
</evidence>
<dbReference type="Proteomes" id="UP000799429">
    <property type="component" value="Unassembled WGS sequence"/>
</dbReference>
<evidence type="ECO:0008006" key="3">
    <source>
        <dbReference type="Google" id="ProtNLM"/>
    </source>
</evidence>
<accession>A0A9P4SE74</accession>